<dbReference type="STRING" id="29920.A0A329T2I1"/>
<dbReference type="InterPro" id="IPR001763">
    <property type="entry name" value="Rhodanese-like_dom"/>
</dbReference>
<dbReference type="InterPro" id="IPR002935">
    <property type="entry name" value="SAM_O-MeTrfase"/>
</dbReference>
<evidence type="ECO:0000256" key="3">
    <source>
        <dbReference type="ARBA" id="ARBA00022691"/>
    </source>
</evidence>
<dbReference type="SMART" id="SM00450">
    <property type="entry name" value="RHOD"/>
    <property type="match status" value="1"/>
</dbReference>
<evidence type="ECO:0000256" key="4">
    <source>
        <dbReference type="ARBA" id="ARBA00023453"/>
    </source>
</evidence>
<dbReference type="Gene3D" id="3.40.250.10">
    <property type="entry name" value="Rhodanese-like domain"/>
    <property type="match status" value="1"/>
</dbReference>
<evidence type="ECO:0000313" key="7">
    <source>
        <dbReference type="Proteomes" id="UP000251314"/>
    </source>
</evidence>
<dbReference type="Pfam" id="PF17773">
    <property type="entry name" value="UPF0176_N"/>
    <property type="match status" value="1"/>
</dbReference>
<keyword evidence="3" id="KW-0949">S-adenosyl-L-methionine</keyword>
<proteinExistence type="inferred from homology"/>
<dbReference type="EMBL" id="MJFZ01000004">
    <property type="protein sequence ID" value="RAW43457.1"/>
    <property type="molecule type" value="Genomic_DNA"/>
</dbReference>
<dbReference type="SUPFAM" id="SSF53335">
    <property type="entry name" value="S-adenosyl-L-methionine-dependent methyltransferases"/>
    <property type="match status" value="1"/>
</dbReference>
<keyword evidence="7" id="KW-1185">Reference proteome</keyword>
<dbReference type="InterPro" id="IPR022111">
    <property type="entry name" value="Rhodanese_C"/>
</dbReference>
<dbReference type="VEuPathDB" id="FungiDB:PC110_g372"/>
<dbReference type="Gene3D" id="3.30.70.100">
    <property type="match status" value="1"/>
</dbReference>
<dbReference type="CDD" id="cd02440">
    <property type="entry name" value="AdoMet_MTases"/>
    <property type="match status" value="1"/>
</dbReference>
<dbReference type="Gene3D" id="3.40.50.150">
    <property type="entry name" value="Vaccinia Virus protein VP39"/>
    <property type="match status" value="1"/>
</dbReference>
<dbReference type="Pfam" id="PF00581">
    <property type="entry name" value="Rhodanese"/>
    <property type="match status" value="1"/>
</dbReference>
<reference evidence="6 7" key="1">
    <citation type="submission" date="2018-01" db="EMBL/GenBank/DDBJ databases">
        <title>Draft genome of the strawberry crown rot pathogen Phytophthora cactorum.</title>
        <authorList>
            <person name="Armitage A.D."/>
            <person name="Lysoe E."/>
            <person name="Nellist C.F."/>
            <person name="Harrison R.J."/>
            <person name="Brurberg M.B."/>
        </authorList>
    </citation>
    <scope>NUCLEOTIDE SEQUENCE [LARGE SCALE GENOMIC DNA]</scope>
    <source>
        <strain evidence="6 7">10300</strain>
    </source>
</reference>
<dbReference type="GO" id="GO:0032259">
    <property type="term" value="P:methylation"/>
    <property type="evidence" value="ECO:0007669"/>
    <property type="project" value="UniProtKB-KW"/>
</dbReference>
<evidence type="ECO:0000256" key="2">
    <source>
        <dbReference type="ARBA" id="ARBA00022679"/>
    </source>
</evidence>
<dbReference type="InterPro" id="IPR036873">
    <property type="entry name" value="Rhodanese-like_dom_sf"/>
</dbReference>
<evidence type="ECO:0000256" key="1">
    <source>
        <dbReference type="ARBA" id="ARBA00022603"/>
    </source>
</evidence>
<dbReference type="InterPro" id="IPR040503">
    <property type="entry name" value="TRHO_N"/>
</dbReference>
<comment type="similarity">
    <text evidence="4">Belongs to the class I-like SAM-binding methyltransferase superfamily. Cation-dependent O-methyltransferase family.</text>
</comment>
<feature type="domain" description="Rhodanese" evidence="5">
    <location>
        <begin position="192"/>
        <end position="290"/>
    </location>
</feature>
<keyword evidence="2" id="KW-0808">Transferase</keyword>
<name>A0A329T2I1_9STRA</name>
<dbReference type="Pfam" id="PF12368">
    <property type="entry name" value="Rhodanese_C"/>
    <property type="match status" value="1"/>
</dbReference>
<dbReference type="GO" id="GO:0008171">
    <property type="term" value="F:O-methyltransferase activity"/>
    <property type="evidence" value="ECO:0007669"/>
    <property type="project" value="InterPro"/>
</dbReference>
<gene>
    <name evidence="6" type="ORF">PC110_g372</name>
</gene>
<dbReference type="PROSITE" id="PS51682">
    <property type="entry name" value="SAM_OMT_I"/>
    <property type="match status" value="1"/>
</dbReference>
<dbReference type="Pfam" id="PF01596">
    <property type="entry name" value="Methyltransf_3"/>
    <property type="match status" value="1"/>
</dbReference>
<organism evidence="6 7">
    <name type="scientific">Phytophthora cactorum</name>
    <dbReference type="NCBI Taxonomy" id="29920"/>
    <lineage>
        <taxon>Eukaryota</taxon>
        <taxon>Sar</taxon>
        <taxon>Stramenopiles</taxon>
        <taxon>Oomycota</taxon>
        <taxon>Peronosporomycetes</taxon>
        <taxon>Peronosporales</taxon>
        <taxon>Peronosporaceae</taxon>
        <taxon>Phytophthora</taxon>
    </lineage>
</organism>
<dbReference type="PROSITE" id="PS50206">
    <property type="entry name" value="RHODANESE_3"/>
    <property type="match status" value="1"/>
</dbReference>
<keyword evidence="1" id="KW-0489">Methyltransferase</keyword>
<sequence length="669" mass="76375">MRDLCGAVRLVPRLRRSSLLELSRQRLPVVLAQYDSLCQRRSFSTGEDAGISRRQYISLYNYTPLDKKKLPKLRRDMREQWGDLDVVGRIYIAEEGINGQLVVPERAVNAFEHSFPRLLRDAKLFYGQLIPDKPRNPEELRPAEPFHKLDIRIRDQILHDGFQEGPLDLQEAGNSLPPDQWHQKLKERNELDDSNTLVLDVRNFYEHEIGRFDGATRIMVDTFRDTFEALDEILVKHEKEHDGQKPKEVMMYCTGGIRCEKVGAYLTQYKGISNVQKLHGGIVNYMRFLKDQRQAAVEARARSDDAVVEEISLFKGKNFVFDQRCVGELTEAEEVTDDVLGQCSQCGEPCNHHTNCNNVMCGGLILQCPSCANGFLGACSDSCKQEFIKMNAMTMKQQKEYRKQQATLWMPPIPNALSKHVSKRSRASLSRNLHTRHFTTSRTLNKSIDDTELQNKYVYDQSSVLTDDELLQNLREETARTWPKAEQLIDEMQGKFLSFLVETTRAQRVLEIGCFTGYSALCLADGLASDGSLVTCDIDAATMEFAQSFFDQSSHASQITAVNRDGLEYLSSIRDCQQFDFIFVDANKRKYRAYYDFILEQNLLHPSGLLVFDNTLFRGRVAAYAGGLSSSKERIARSLAEFNSYVARDPRTSQVVTPLWDGLTLVRLK</sequence>
<evidence type="ECO:0000313" key="6">
    <source>
        <dbReference type="EMBL" id="RAW43457.1"/>
    </source>
</evidence>
<dbReference type="OrthoDB" id="10251242at2759"/>
<protein>
    <recommendedName>
        <fullName evidence="5">Rhodanese domain-containing protein</fullName>
    </recommendedName>
</protein>
<evidence type="ECO:0000259" key="5">
    <source>
        <dbReference type="PROSITE" id="PS50206"/>
    </source>
</evidence>
<dbReference type="Proteomes" id="UP000251314">
    <property type="component" value="Unassembled WGS sequence"/>
</dbReference>
<dbReference type="PANTHER" id="PTHR43846:SF1">
    <property type="entry name" value="TRNA URIDINE(34) HYDROXYLASE"/>
    <property type="match status" value="1"/>
</dbReference>
<dbReference type="AlphaFoldDB" id="A0A329T2I1"/>
<accession>A0A329T2I1</accession>
<dbReference type="PANTHER" id="PTHR43846">
    <property type="entry name" value="UPF0176 PROTEIN YCEA"/>
    <property type="match status" value="1"/>
</dbReference>
<dbReference type="InterPro" id="IPR029063">
    <property type="entry name" value="SAM-dependent_MTases_sf"/>
</dbReference>
<comment type="caution">
    <text evidence="6">The sequence shown here is derived from an EMBL/GenBank/DDBJ whole genome shotgun (WGS) entry which is preliminary data.</text>
</comment>
<dbReference type="SUPFAM" id="SSF52821">
    <property type="entry name" value="Rhodanese/Cell cycle control phosphatase"/>
    <property type="match status" value="1"/>
</dbReference>